<dbReference type="AlphaFoldDB" id="A0A918XUR4"/>
<dbReference type="GO" id="GO:0000917">
    <property type="term" value="P:division septum assembly"/>
    <property type="evidence" value="ECO:0007669"/>
    <property type="project" value="UniProtKB-KW"/>
</dbReference>
<dbReference type="CDD" id="cd01876">
    <property type="entry name" value="YihA_EngB"/>
    <property type="match status" value="1"/>
</dbReference>
<proteinExistence type="inferred from homology"/>
<dbReference type="EMBL" id="BMZS01000009">
    <property type="protein sequence ID" value="GHD56657.1"/>
    <property type="molecule type" value="Genomic_DNA"/>
</dbReference>
<organism evidence="12 13">
    <name type="scientific">Thalassobaculum fulvum</name>
    <dbReference type="NCBI Taxonomy" id="1633335"/>
    <lineage>
        <taxon>Bacteria</taxon>
        <taxon>Pseudomonadati</taxon>
        <taxon>Pseudomonadota</taxon>
        <taxon>Alphaproteobacteria</taxon>
        <taxon>Rhodospirillales</taxon>
        <taxon>Thalassobaculaceae</taxon>
        <taxon>Thalassobaculum</taxon>
    </lineage>
</organism>
<dbReference type="Gene3D" id="3.40.50.300">
    <property type="entry name" value="P-loop containing nucleotide triphosphate hydrolases"/>
    <property type="match status" value="1"/>
</dbReference>
<dbReference type="PROSITE" id="PS51706">
    <property type="entry name" value="G_ENGB"/>
    <property type="match status" value="1"/>
</dbReference>
<dbReference type="NCBIfam" id="TIGR03598">
    <property type="entry name" value="GTPase_YsxC"/>
    <property type="match status" value="1"/>
</dbReference>
<evidence type="ECO:0000256" key="10">
    <source>
        <dbReference type="HAMAP-Rule" id="MF_00321"/>
    </source>
</evidence>
<keyword evidence="13" id="KW-1185">Reference proteome</keyword>
<sequence length="218" mass="23389">MSAGGPGPEAEFTPEAIEAARVLFAAECRFVWAAATVDQLPPIGLPEVAFAGRSNVGKSSLVNALTGRKTLARTSNTPGRTQELIFFDLGGRLQLVDLPGYGYAKVSKTKVQLWTDTLFAYLRGRTSLQRVNLLIDSRHGLKDSDLQAMDLFDRAALSYQVVLTKADKPKSPELAAVMEQTAAALAKRPAAHPVIRPTSSLTGAGIPELRAELARFAV</sequence>
<evidence type="ECO:0000259" key="11">
    <source>
        <dbReference type="PROSITE" id="PS51706"/>
    </source>
</evidence>
<evidence type="ECO:0000256" key="3">
    <source>
        <dbReference type="ARBA" id="ARBA00022618"/>
    </source>
</evidence>
<evidence type="ECO:0000313" key="12">
    <source>
        <dbReference type="EMBL" id="GHD56657.1"/>
    </source>
</evidence>
<evidence type="ECO:0000256" key="7">
    <source>
        <dbReference type="ARBA" id="ARBA00023134"/>
    </source>
</evidence>
<keyword evidence="9 10" id="KW-0131">Cell cycle</keyword>
<dbReference type="RefSeq" id="WP_189992381.1">
    <property type="nucleotide sequence ID" value="NZ_BMZS01000009.1"/>
</dbReference>
<keyword evidence="3 10" id="KW-0132">Cell division</keyword>
<dbReference type="InterPro" id="IPR019987">
    <property type="entry name" value="GTP-bd_ribosome_bio_YsxC"/>
</dbReference>
<dbReference type="GO" id="GO:0005525">
    <property type="term" value="F:GTP binding"/>
    <property type="evidence" value="ECO:0007669"/>
    <property type="project" value="UniProtKB-UniRule"/>
</dbReference>
<comment type="cofactor">
    <cofactor evidence="1">
        <name>Mg(2+)</name>
        <dbReference type="ChEBI" id="CHEBI:18420"/>
    </cofactor>
</comment>
<evidence type="ECO:0000256" key="4">
    <source>
        <dbReference type="ARBA" id="ARBA00022723"/>
    </source>
</evidence>
<dbReference type="Proteomes" id="UP000630353">
    <property type="component" value="Unassembled WGS sequence"/>
</dbReference>
<evidence type="ECO:0000256" key="2">
    <source>
        <dbReference type="ARBA" id="ARBA00009638"/>
    </source>
</evidence>
<comment type="similarity">
    <text evidence="2 10">Belongs to the TRAFAC class TrmE-Era-EngA-EngB-Septin-like GTPase superfamily. EngB GTPase family.</text>
</comment>
<keyword evidence="7 10" id="KW-0342">GTP-binding</keyword>
<dbReference type="InterPro" id="IPR006073">
    <property type="entry name" value="GTP-bd"/>
</dbReference>
<evidence type="ECO:0000256" key="9">
    <source>
        <dbReference type="ARBA" id="ARBA00023306"/>
    </source>
</evidence>
<evidence type="ECO:0000256" key="8">
    <source>
        <dbReference type="ARBA" id="ARBA00023210"/>
    </source>
</evidence>
<evidence type="ECO:0000256" key="6">
    <source>
        <dbReference type="ARBA" id="ARBA00022842"/>
    </source>
</evidence>
<keyword evidence="6" id="KW-0460">Magnesium</keyword>
<dbReference type="PANTHER" id="PTHR11649">
    <property type="entry name" value="MSS1/TRME-RELATED GTP-BINDING PROTEIN"/>
    <property type="match status" value="1"/>
</dbReference>
<evidence type="ECO:0000313" key="13">
    <source>
        <dbReference type="Proteomes" id="UP000630353"/>
    </source>
</evidence>
<dbReference type="PANTHER" id="PTHR11649:SF13">
    <property type="entry name" value="ENGB-TYPE G DOMAIN-CONTAINING PROTEIN"/>
    <property type="match status" value="1"/>
</dbReference>
<protein>
    <recommendedName>
        <fullName evidence="10">Probable GTP-binding protein EngB</fullName>
    </recommendedName>
</protein>
<evidence type="ECO:0000256" key="5">
    <source>
        <dbReference type="ARBA" id="ARBA00022741"/>
    </source>
</evidence>
<reference evidence="12" key="1">
    <citation type="journal article" date="2014" name="Int. J. Syst. Evol. Microbiol.">
        <title>Complete genome sequence of Corynebacterium casei LMG S-19264T (=DSM 44701T), isolated from a smear-ripened cheese.</title>
        <authorList>
            <consortium name="US DOE Joint Genome Institute (JGI-PGF)"/>
            <person name="Walter F."/>
            <person name="Albersmeier A."/>
            <person name="Kalinowski J."/>
            <person name="Ruckert C."/>
        </authorList>
    </citation>
    <scope>NUCLEOTIDE SEQUENCE</scope>
    <source>
        <strain evidence="12">KCTC 42651</strain>
    </source>
</reference>
<comment type="function">
    <text evidence="10">Necessary for normal cell division and for the maintenance of normal septation.</text>
</comment>
<dbReference type="HAMAP" id="MF_00321">
    <property type="entry name" value="GTPase_EngB"/>
    <property type="match status" value="1"/>
</dbReference>
<comment type="caution">
    <text evidence="12">The sequence shown here is derived from an EMBL/GenBank/DDBJ whole genome shotgun (WGS) entry which is preliminary data.</text>
</comment>
<feature type="domain" description="EngB-type G" evidence="11">
    <location>
        <begin position="44"/>
        <end position="218"/>
    </location>
</feature>
<dbReference type="InterPro" id="IPR030393">
    <property type="entry name" value="G_ENGB_dom"/>
</dbReference>
<dbReference type="Pfam" id="PF01926">
    <property type="entry name" value="MMR_HSR1"/>
    <property type="match status" value="1"/>
</dbReference>
<reference evidence="12" key="2">
    <citation type="submission" date="2020-09" db="EMBL/GenBank/DDBJ databases">
        <authorList>
            <person name="Sun Q."/>
            <person name="Kim S."/>
        </authorList>
    </citation>
    <scope>NUCLEOTIDE SEQUENCE</scope>
    <source>
        <strain evidence="12">KCTC 42651</strain>
    </source>
</reference>
<dbReference type="GO" id="GO:0005829">
    <property type="term" value="C:cytosol"/>
    <property type="evidence" value="ECO:0007669"/>
    <property type="project" value="TreeGrafter"/>
</dbReference>
<keyword evidence="8 10" id="KW-0717">Septation</keyword>
<gene>
    <name evidence="10 12" type="primary">engB</name>
    <name evidence="12" type="ORF">GCM10017083_36960</name>
</gene>
<dbReference type="GO" id="GO:0046872">
    <property type="term" value="F:metal ion binding"/>
    <property type="evidence" value="ECO:0007669"/>
    <property type="project" value="UniProtKB-KW"/>
</dbReference>
<evidence type="ECO:0000256" key="1">
    <source>
        <dbReference type="ARBA" id="ARBA00001946"/>
    </source>
</evidence>
<dbReference type="SUPFAM" id="SSF52540">
    <property type="entry name" value="P-loop containing nucleoside triphosphate hydrolases"/>
    <property type="match status" value="1"/>
</dbReference>
<accession>A0A918XUR4</accession>
<keyword evidence="4" id="KW-0479">Metal-binding</keyword>
<name>A0A918XUR4_9PROT</name>
<dbReference type="InterPro" id="IPR027417">
    <property type="entry name" value="P-loop_NTPase"/>
</dbReference>
<keyword evidence="5 10" id="KW-0547">Nucleotide-binding</keyword>